<reference evidence="6 7" key="1">
    <citation type="journal article" date="2020" name="Genomics">
        <title>Complete, high-quality genomes from long-read metagenomic sequencing of two wolf lichen thalli reveals enigmatic genome architecture.</title>
        <authorList>
            <person name="McKenzie S.K."/>
            <person name="Walston R.F."/>
            <person name="Allen J.L."/>
        </authorList>
    </citation>
    <scope>NUCLEOTIDE SEQUENCE [LARGE SCALE GENOMIC DNA]</scope>
    <source>
        <strain evidence="6">WasteWater2</strain>
    </source>
</reference>
<feature type="transmembrane region" description="Helical" evidence="5">
    <location>
        <begin position="118"/>
        <end position="139"/>
    </location>
</feature>
<sequence length="181" mass="19242">MPIRSTQSSALSLSHLPCLSLLLAPQQGGSKYPWSNGRIVASFVFFGILIISFVAIHIWKGALDATVSPRILMQRSIMAGTCFGISSGGAVFLFVYYILLHPQMILGLGVSAGRTTQYGYYTPVIFLFAVLMAVGSGLLTTLKIGTNTGTWVSYQLVLRLGSGAGFNQPVLAAQTVFGSAT</sequence>
<dbReference type="Proteomes" id="UP000578531">
    <property type="component" value="Unassembled WGS sequence"/>
</dbReference>
<evidence type="ECO:0000256" key="1">
    <source>
        <dbReference type="ARBA" id="ARBA00004141"/>
    </source>
</evidence>
<evidence type="ECO:0000256" key="2">
    <source>
        <dbReference type="ARBA" id="ARBA00022692"/>
    </source>
</evidence>
<dbReference type="OrthoDB" id="10021397at2759"/>
<feature type="transmembrane region" description="Helical" evidence="5">
    <location>
        <begin position="38"/>
        <end position="56"/>
    </location>
</feature>
<evidence type="ECO:0000256" key="3">
    <source>
        <dbReference type="ARBA" id="ARBA00022989"/>
    </source>
</evidence>
<dbReference type="GO" id="GO:0005886">
    <property type="term" value="C:plasma membrane"/>
    <property type="evidence" value="ECO:0007669"/>
    <property type="project" value="TreeGrafter"/>
</dbReference>
<accession>A0A8H6LA14</accession>
<keyword evidence="7" id="KW-1185">Reference proteome</keyword>
<dbReference type="GeneID" id="59282513"/>
<dbReference type="PANTHER" id="PTHR23501:SF199">
    <property type="entry name" value="MFS EFFLUX TRANSPORTER INPD-RELATED"/>
    <property type="match status" value="1"/>
</dbReference>
<dbReference type="RefSeq" id="XP_037170289.1">
    <property type="nucleotide sequence ID" value="XM_037302782.1"/>
</dbReference>
<evidence type="ECO:0000313" key="6">
    <source>
        <dbReference type="EMBL" id="KAF6241041.1"/>
    </source>
</evidence>
<keyword evidence="4 5" id="KW-0472">Membrane</keyword>
<dbReference type="PANTHER" id="PTHR23501">
    <property type="entry name" value="MAJOR FACILITATOR SUPERFAMILY"/>
    <property type="match status" value="1"/>
</dbReference>
<proteinExistence type="predicted"/>
<dbReference type="EMBL" id="JACCJC010000002">
    <property type="protein sequence ID" value="KAF6241041.1"/>
    <property type="molecule type" value="Genomic_DNA"/>
</dbReference>
<dbReference type="GO" id="GO:0022857">
    <property type="term" value="F:transmembrane transporter activity"/>
    <property type="evidence" value="ECO:0007669"/>
    <property type="project" value="TreeGrafter"/>
</dbReference>
<comment type="caution">
    <text evidence="6">The sequence shown here is derived from an EMBL/GenBank/DDBJ whole genome shotgun (WGS) entry which is preliminary data.</text>
</comment>
<keyword evidence="2 5" id="KW-0812">Transmembrane</keyword>
<dbReference type="AlphaFoldDB" id="A0A8H6LA14"/>
<gene>
    <name evidence="6" type="ORF">HO173_000835</name>
</gene>
<evidence type="ECO:0000256" key="5">
    <source>
        <dbReference type="SAM" id="Phobius"/>
    </source>
</evidence>
<comment type="subcellular location">
    <subcellularLocation>
        <location evidence="1">Membrane</location>
        <topology evidence="1">Multi-pass membrane protein</topology>
    </subcellularLocation>
</comment>
<organism evidence="6 7">
    <name type="scientific">Letharia columbiana</name>
    <dbReference type="NCBI Taxonomy" id="112416"/>
    <lineage>
        <taxon>Eukaryota</taxon>
        <taxon>Fungi</taxon>
        <taxon>Dikarya</taxon>
        <taxon>Ascomycota</taxon>
        <taxon>Pezizomycotina</taxon>
        <taxon>Lecanoromycetes</taxon>
        <taxon>OSLEUM clade</taxon>
        <taxon>Lecanoromycetidae</taxon>
        <taxon>Lecanorales</taxon>
        <taxon>Lecanorineae</taxon>
        <taxon>Parmeliaceae</taxon>
        <taxon>Letharia</taxon>
    </lineage>
</organism>
<feature type="transmembrane region" description="Helical" evidence="5">
    <location>
        <begin position="77"/>
        <end position="98"/>
    </location>
</feature>
<keyword evidence="3 5" id="KW-1133">Transmembrane helix</keyword>
<evidence type="ECO:0000256" key="4">
    <source>
        <dbReference type="ARBA" id="ARBA00023136"/>
    </source>
</evidence>
<protein>
    <submittedName>
        <fullName evidence="6">Uncharacterized protein</fullName>
    </submittedName>
</protein>
<evidence type="ECO:0000313" key="7">
    <source>
        <dbReference type="Proteomes" id="UP000578531"/>
    </source>
</evidence>
<name>A0A8H6LA14_9LECA</name>